<gene>
    <name evidence="1" type="ORF">LQ384_17910</name>
</gene>
<dbReference type="Gene3D" id="3.40.50.1110">
    <property type="entry name" value="SGNH hydrolase"/>
    <property type="match status" value="1"/>
</dbReference>
<reference evidence="1" key="1">
    <citation type="submission" date="2021-11" db="EMBL/GenBank/DDBJ databases">
        <title>Development of a sustainable strategy for remediation of hydrocarbon-contaminated territories based on the waste exchange concept.</title>
        <authorList>
            <person name="Elkin A."/>
        </authorList>
    </citation>
    <scope>NUCLEOTIDE SEQUENCE</scope>
    <source>
        <strain evidence="1">IEGM 757</strain>
    </source>
</reference>
<dbReference type="EMBL" id="JAJNCO010000009">
    <property type="protein sequence ID" value="MCD2112989.1"/>
    <property type="molecule type" value="Genomic_DNA"/>
</dbReference>
<evidence type="ECO:0008006" key="3">
    <source>
        <dbReference type="Google" id="ProtNLM"/>
    </source>
</evidence>
<accession>A0AAW4XJL1</accession>
<sequence>MRTQYRMVPIGLTVQNPYLGQSPENAAQRAHAVRDWAARQRNTVVIDVHSVYTASPDIASLYQDQRHPNATGGDVWAATIWSTFELR</sequence>
<dbReference type="Proteomes" id="UP001198630">
    <property type="component" value="Unassembled WGS sequence"/>
</dbReference>
<evidence type="ECO:0000313" key="1">
    <source>
        <dbReference type="EMBL" id="MCD2112989.1"/>
    </source>
</evidence>
<organism evidence="1 2">
    <name type="scientific">Rhodococcus rhodochrous</name>
    <dbReference type="NCBI Taxonomy" id="1829"/>
    <lineage>
        <taxon>Bacteria</taxon>
        <taxon>Bacillati</taxon>
        <taxon>Actinomycetota</taxon>
        <taxon>Actinomycetes</taxon>
        <taxon>Mycobacteriales</taxon>
        <taxon>Nocardiaceae</taxon>
        <taxon>Rhodococcus</taxon>
    </lineage>
</organism>
<dbReference type="RefSeq" id="WP_230791585.1">
    <property type="nucleotide sequence ID" value="NZ_JAJNCO010000009.1"/>
</dbReference>
<evidence type="ECO:0000313" key="2">
    <source>
        <dbReference type="Proteomes" id="UP001198630"/>
    </source>
</evidence>
<name>A0AAW4XJL1_RHORH</name>
<dbReference type="AlphaFoldDB" id="A0AAW4XJL1"/>
<proteinExistence type="predicted"/>
<dbReference type="InterPro" id="IPR036514">
    <property type="entry name" value="SGNH_hydro_sf"/>
</dbReference>
<dbReference type="SUPFAM" id="SSF52266">
    <property type="entry name" value="SGNH hydrolase"/>
    <property type="match status" value="1"/>
</dbReference>
<comment type="caution">
    <text evidence="1">The sequence shown here is derived from an EMBL/GenBank/DDBJ whole genome shotgun (WGS) entry which is preliminary data.</text>
</comment>
<protein>
    <recommendedName>
        <fullName evidence="3">SGNH hydrolase-type esterase domain-containing protein</fullName>
    </recommendedName>
</protein>